<protein>
    <recommendedName>
        <fullName evidence="4 10">4-alpha-glucanotransferase</fullName>
        <ecNumber evidence="3 10">2.4.1.25</ecNumber>
    </recommendedName>
    <alternativeName>
        <fullName evidence="8 10">Amylomaltase</fullName>
    </alternativeName>
    <alternativeName>
        <fullName evidence="9 10">Disproportionating enzyme</fullName>
    </alternativeName>
</protein>
<dbReference type="PANTHER" id="PTHR32438:SF5">
    <property type="entry name" value="4-ALPHA-GLUCANOTRANSFERASE DPE1, CHLOROPLASTIC_AMYLOPLASTIC"/>
    <property type="match status" value="1"/>
</dbReference>
<reference evidence="11 12" key="1">
    <citation type="journal article" date="2024" name="Chem. Sci.">
        <title>Discovery of megapolipeptins by genome mining of a Burkholderiales bacteria collection.</title>
        <authorList>
            <person name="Paulo B.S."/>
            <person name="Recchia M.J.J."/>
            <person name="Lee S."/>
            <person name="Fergusson C.H."/>
            <person name="Romanowski S.B."/>
            <person name="Hernandez A."/>
            <person name="Krull N."/>
            <person name="Liu D.Y."/>
            <person name="Cavanagh H."/>
            <person name="Bos A."/>
            <person name="Gray C.A."/>
            <person name="Murphy B.T."/>
            <person name="Linington R.G."/>
            <person name="Eustaquio A.S."/>
        </authorList>
    </citation>
    <scope>NUCLEOTIDE SEQUENCE [LARGE SCALE GENOMIC DNA]</scope>
    <source>
        <strain evidence="11 12">RL21-008-BIB-A</strain>
    </source>
</reference>
<sequence>MNKHAIDSRSLHCLAQAAGIAVRWVDAYDQPQVVSDVSLRAILSALQLPCASEDDCQASLAALQREQATGYLPPLLTAVAGRPLQLPQHSALHGQSCRLILEGGAIFELVISGDVSKPPTLPAILQPGYHQLLVAGHEVTLAVAPPRCYGIADALSGRNASASLQYNDSHPEPHPDARGWALAAQLYSLRSGSTSDSGDGGIGHFGALGALAQQAAQHGAAALAMSPAHAMFSAEPQRCSPYSPSSRLFFNVLHIDPAAVLGEAALHQVLSEGGPEMIARHLQLQQEPLIEWRQAGLHRLQLLRRLFAMFKVDGMSHPDYAAFKLEGGKALASHALYEAYSNMLAHQRTRAADIDCCNWRTWGEWANSPDTPQMQEFARQQAGEIEFHLFLQWQAASGLAAAQKQARDAGMAIGLIGDLAVGADNGGSQAWSHQEEIVSGLSVGAPPDRLSARGQNWALGAFSPLAMRRQGFSAYIAMLRACLRHAGGLRIDHVLGLNRLWLIPEGEDANEGAYVQYPLQDLLRLIALESWRHRAIVIGEDLGTVPPGFDRVLADAGLPGMRVLWFQRGEQGFLAPAAWPDSAIAATTTHDLPTVAGWWNGVDLAWRARLDLLDQDMSEEQAMELRETERIALWAQMREAGCATGEGAGVTDNTAHWSEAEEEEHSSQDTQAAIDAAIAFVAQTPAPLALVPLEDVLGLPQQPNLPGRTDPHPNWRRRMPADVGDLFDQPGATPRLARLASLRGQRRRPLTAGAAEGGLNALQEYQFKEHS</sequence>
<comment type="caution">
    <text evidence="11">The sequence shown here is derived from an EMBL/GenBank/DDBJ whole genome shotgun (WGS) entry which is preliminary data.</text>
</comment>
<evidence type="ECO:0000256" key="5">
    <source>
        <dbReference type="ARBA" id="ARBA00022676"/>
    </source>
</evidence>
<name>A0ABW9ACC5_9BURK</name>
<keyword evidence="12" id="KW-1185">Reference proteome</keyword>
<dbReference type="Pfam" id="PF02446">
    <property type="entry name" value="Glyco_hydro_77"/>
    <property type="match status" value="1"/>
</dbReference>
<dbReference type="Proteomes" id="UP001629246">
    <property type="component" value="Unassembled WGS sequence"/>
</dbReference>
<dbReference type="GO" id="GO:0004134">
    <property type="term" value="F:4-alpha-glucanotransferase activity"/>
    <property type="evidence" value="ECO:0007669"/>
    <property type="project" value="UniProtKB-EC"/>
</dbReference>
<evidence type="ECO:0000256" key="7">
    <source>
        <dbReference type="ARBA" id="ARBA00023277"/>
    </source>
</evidence>
<keyword evidence="6 10" id="KW-0808">Transferase</keyword>
<evidence type="ECO:0000256" key="10">
    <source>
        <dbReference type="RuleBase" id="RU361207"/>
    </source>
</evidence>
<keyword evidence="5 10" id="KW-0328">Glycosyltransferase</keyword>
<dbReference type="InterPro" id="IPR003385">
    <property type="entry name" value="Glyco_hydro_77"/>
</dbReference>
<evidence type="ECO:0000256" key="3">
    <source>
        <dbReference type="ARBA" id="ARBA00012560"/>
    </source>
</evidence>
<dbReference type="PANTHER" id="PTHR32438">
    <property type="entry name" value="4-ALPHA-GLUCANOTRANSFERASE DPE1, CHLOROPLASTIC/AMYLOPLASTIC"/>
    <property type="match status" value="1"/>
</dbReference>
<evidence type="ECO:0000256" key="2">
    <source>
        <dbReference type="ARBA" id="ARBA00005684"/>
    </source>
</evidence>
<evidence type="ECO:0000256" key="4">
    <source>
        <dbReference type="ARBA" id="ARBA00020295"/>
    </source>
</evidence>
<evidence type="ECO:0000313" key="12">
    <source>
        <dbReference type="Proteomes" id="UP001629246"/>
    </source>
</evidence>
<dbReference type="NCBIfam" id="TIGR00217">
    <property type="entry name" value="malQ"/>
    <property type="match status" value="1"/>
</dbReference>
<dbReference type="RefSeq" id="WP_408159302.1">
    <property type="nucleotide sequence ID" value="NZ_JAQQFM010000007.1"/>
</dbReference>
<proteinExistence type="inferred from homology"/>
<organism evidence="11 12">
    <name type="scientific">Herbaspirillum lusitanum</name>
    <dbReference type="NCBI Taxonomy" id="213312"/>
    <lineage>
        <taxon>Bacteria</taxon>
        <taxon>Pseudomonadati</taxon>
        <taxon>Pseudomonadota</taxon>
        <taxon>Betaproteobacteria</taxon>
        <taxon>Burkholderiales</taxon>
        <taxon>Oxalobacteraceae</taxon>
        <taxon>Herbaspirillum</taxon>
    </lineage>
</organism>
<keyword evidence="7 10" id="KW-0119">Carbohydrate metabolism</keyword>
<dbReference type="EC" id="2.4.1.25" evidence="3 10"/>
<gene>
    <name evidence="11" type="primary">malQ</name>
    <name evidence="11" type="ORF">PQR62_17670</name>
</gene>
<evidence type="ECO:0000256" key="9">
    <source>
        <dbReference type="ARBA" id="ARBA00031501"/>
    </source>
</evidence>
<dbReference type="Gene3D" id="3.20.20.80">
    <property type="entry name" value="Glycosidases"/>
    <property type="match status" value="1"/>
</dbReference>
<dbReference type="EMBL" id="JAQQFM010000007">
    <property type="protein sequence ID" value="MFL9926109.1"/>
    <property type="molecule type" value="Genomic_DNA"/>
</dbReference>
<accession>A0ABW9ACC5</accession>
<evidence type="ECO:0000256" key="1">
    <source>
        <dbReference type="ARBA" id="ARBA00000439"/>
    </source>
</evidence>
<evidence type="ECO:0000256" key="6">
    <source>
        <dbReference type="ARBA" id="ARBA00022679"/>
    </source>
</evidence>
<dbReference type="SUPFAM" id="SSF51445">
    <property type="entry name" value="(Trans)glycosidases"/>
    <property type="match status" value="1"/>
</dbReference>
<comment type="catalytic activity">
    <reaction evidence="1 10">
        <text>Transfers a segment of a (1-&gt;4)-alpha-D-glucan to a new position in an acceptor, which may be glucose or a (1-&gt;4)-alpha-D-glucan.</text>
        <dbReference type="EC" id="2.4.1.25"/>
    </reaction>
</comment>
<evidence type="ECO:0000313" key="11">
    <source>
        <dbReference type="EMBL" id="MFL9926109.1"/>
    </source>
</evidence>
<dbReference type="InterPro" id="IPR017853">
    <property type="entry name" value="GH"/>
</dbReference>
<evidence type="ECO:0000256" key="8">
    <source>
        <dbReference type="ARBA" id="ARBA00031423"/>
    </source>
</evidence>
<comment type="similarity">
    <text evidence="2 10">Belongs to the disproportionating enzyme family.</text>
</comment>